<dbReference type="GO" id="GO:0012505">
    <property type="term" value="C:endomembrane system"/>
    <property type="evidence" value="ECO:0007669"/>
    <property type="project" value="UniProtKB-SubCell"/>
</dbReference>
<feature type="region of interest" description="Disordered" evidence="6">
    <location>
        <begin position="192"/>
        <end position="211"/>
    </location>
</feature>
<dbReference type="AlphaFoldDB" id="A0A915NJF3"/>
<comment type="subcellular location">
    <subcellularLocation>
        <location evidence="1">Endomembrane system</location>
    </subcellularLocation>
</comment>
<keyword evidence="5" id="KW-0472">Membrane</keyword>
<keyword evidence="4" id="KW-0653">Protein transport</keyword>
<organism evidence="8 9">
    <name type="scientific">Meloidogyne floridensis</name>
    <dbReference type="NCBI Taxonomy" id="298350"/>
    <lineage>
        <taxon>Eukaryota</taxon>
        <taxon>Metazoa</taxon>
        <taxon>Ecdysozoa</taxon>
        <taxon>Nematoda</taxon>
        <taxon>Chromadorea</taxon>
        <taxon>Rhabditida</taxon>
        <taxon>Tylenchina</taxon>
        <taxon>Tylenchomorpha</taxon>
        <taxon>Tylenchoidea</taxon>
        <taxon>Meloidogynidae</taxon>
        <taxon>Meloidogyninae</taxon>
        <taxon>Meloidogyne</taxon>
    </lineage>
</organism>
<dbReference type="InterPro" id="IPR000804">
    <property type="entry name" value="Clathrin_sm-chain_CS"/>
</dbReference>
<dbReference type="Pfam" id="PF01217">
    <property type="entry name" value="Clat_adaptor_s"/>
    <property type="match status" value="1"/>
</dbReference>
<feature type="compositionally biased region" description="Polar residues" evidence="6">
    <location>
        <begin position="201"/>
        <end position="211"/>
    </location>
</feature>
<evidence type="ECO:0000256" key="3">
    <source>
        <dbReference type="ARBA" id="ARBA00022448"/>
    </source>
</evidence>
<dbReference type="PANTHER" id="PTHR11753">
    <property type="entry name" value="ADAPTOR COMPLEXES SMALL SUBUNIT FAMILY"/>
    <property type="match status" value="1"/>
</dbReference>
<reference evidence="9" key="1">
    <citation type="submission" date="2022-11" db="UniProtKB">
        <authorList>
            <consortium name="WormBaseParasite"/>
        </authorList>
    </citation>
    <scope>IDENTIFICATION</scope>
</reference>
<protein>
    <submittedName>
        <fullName evidence="9">AP complex mu/sigma subunit domain-containing protein</fullName>
    </submittedName>
</protein>
<keyword evidence="3" id="KW-0813">Transport</keyword>
<evidence type="ECO:0000256" key="4">
    <source>
        <dbReference type="ARBA" id="ARBA00022927"/>
    </source>
</evidence>
<evidence type="ECO:0000256" key="6">
    <source>
        <dbReference type="SAM" id="MobiDB-lite"/>
    </source>
</evidence>
<evidence type="ECO:0000256" key="2">
    <source>
        <dbReference type="ARBA" id="ARBA00006972"/>
    </source>
</evidence>
<evidence type="ECO:0000256" key="5">
    <source>
        <dbReference type="ARBA" id="ARBA00023136"/>
    </source>
</evidence>
<dbReference type="PROSITE" id="PS00989">
    <property type="entry name" value="CLAT_ADAPTOR_S"/>
    <property type="match status" value="1"/>
</dbReference>
<accession>A0A915NJF3</accession>
<dbReference type="InterPro" id="IPR022775">
    <property type="entry name" value="AP_mu_sigma_su"/>
</dbReference>
<dbReference type="Gene3D" id="3.30.450.60">
    <property type="match status" value="1"/>
</dbReference>
<comment type="similarity">
    <text evidence="2">Belongs to the adaptor complexes small subunit family.</text>
</comment>
<dbReference type="GO" id="GO:0030117">
    <property type="term" value="C:membrane coat"/>
    <property type="evidence" value="ECO:0007669"/>
    <property type="project" value="InterPro"/>
</dbReference>
<sequence length="211" mass="24648">MCAFLEYKDLKVVYKRYASLYFCCTIEQSDNELICLEIIHRYVELLDRYFGSVCELDIIFNFEKAYFILDEFLLAGEVQETSKKQVLKAISAQDLLQDVTFKYCQLTRMEEGQSCQRSFTIIPIKGMEAIQKNFASYGKDGDRAAEEFIQQKKMTLARRFQLYERGYALVLKEDSRETYFDNANVQITFGEKRGKERSKSTESAITDKNSD</sequence>
<keyword evidence="8" id="KW-1185">Reference proteome</keyword>
<evidence type="ECO:0000259" key="7">
    <source>
        <dbReference type="Pfam" id="PF01217"/>
    </source>
</evidence>
<name>A0A915NJF3_9BILA</name>
<evidence type="ECO:0000256" key="1">
    <source>
        <dbReference type="ARBA" id="ARBA00004308"/>
    </source>
</evidence>
<dbReference type="GO" id="GO:0016192">
    <property type="term" value="P:vesicle-mediated transport"/>
    <property type="evidence" value="ECO:0007669"/>
    <property type="project" value="InterPro"/>
</dbReference>
<dbReference type="InterPro" id="IPR011012">
    <property type="entry name" value="Longin-like_dom_sf"/>
</dbReference>
<dbReference type="GO" id="GO:0006886">
    <property type="term" value="P:intracellular protein transport"/>
    <property type="evidence" value="ECO:0007669"/>
    <property type="project" value="InterPro"/>
</dbReference>
<dbReference type="SUPFAM" id="SSF64356">
    <property type="entry name" value="SNARE-like"/>
    <property type="match status" value="1"/>
</dbReference>
<evidence type="ECO:0000313" key="9">
    <source>
        <dbReference type="WBParaSite" id="scf7180000417754.g1716"/>
    </source>
</evidence>
<dbReference type="WBParaSite" id="scf7180000417754.g1716">
    <property type="protein sequence ID" value="scf7180000417754.g1716"/>
    <property type="gene ID" value="scf7180000417754.g1716"/>
</dbReference>
<feature type="domain" description="AP complex mu/sigma subunit" evidence="7">
    <location>
        <begin position="1"/>
        <end position="95"/>
    </location>
</feature>
<dbReference type="InterPro" id="IPR016635">
    <property type="entry name" value="AP_complex_ssu"/>
</dbReference>
<dbReference type="Proteomes" id="UP000887560">
    <property type="component" value="Unplaced"/>
</dbReference>
<evidence type="ECO:0000313" key="8">
    <source>
        <dbReference type="Proteomes" id="UP000887560"/>
    </source>
</evidence>
<proteinExistence type="inferred from homology"/>